<keyword evidence="1" id="KW-0808">Transferase</keyword>
<name>A0A1A7BF78_9SPHN</name>
<dbReference type="AlphaFoldDB" id="A0A1A7BF78"/>
<dbReference type="STRING" id="1300349.I603_1552"/>
<gene>
    <name evidence="1" type="ORF">I603_1552</name>
</gene>
<sequence>MHDSVSGGNASAKFASVRESAARSRIAAARNRALDRNAGIEKFANRMFSGTTYALWRRGELMTLAVSGGLTLDAGSGRGGWASIITRRGRRESVDIAPRGDEQVTWTADLQHMPQVPTDRYDGVVCHQVLEHLPDPTAAVAEIHRVLKPGGMAVISVPHLSRQHELPHDFQRYTPAGLQHLVESEGLELLELAHYGGLACFVHHQLATLGCALFSILPIIGTRLFAAINAPFSVLAHFFDAWTDRSGLLANGVIAIVRKPCDRAAGTKPDAEGDTTMGTASR</sequence>
<dbReference type="GO" id="GO:0032259">
    <property type="term" value="P:methylation"/>
    <property type="evidence" value="ECO:0007669"/>
    <property type="project" value="UniProtKB-KW"/>
</dbReference>
<organism evidence="1 2">
    <name type="scientific">Erythrobacter dokdonensis DSW-74</name>
    <dbReference type="NCBI Taxonomy" id="1300349"/>
    <lineage>
        <taxon>Bacteria</taxon>
        <taxon>Pseudomonadati</taxon>
        <taxon>Pseudomonadota</taxon>
        <taxon>Alphaproteobacteria</taxon>
        <taxon>Sphingomonadales</taxon>
        <taxon>Erythrobacteraceae</taxon>
        <taxon>Erythrobacter/Porphyrobacter group</taxon>
        <taxon>Erythrobacter</taxon>
    </lineage>
</organism>
<accession>A0A1A7BF78</accession>
<dbReference type="GO" id="GO:0008168">
    <property type="term" value="F:methyltransferase activity"/>
    <property type="evidence" value="ECO:0007669"/>
    <property type="project" value="UniProtKB-KW"/>
</dbReference>
<dbReference type="PANTHER" id="PTHR43861">
    <property type="entry name" value="TRANS-ACONITATE 2-METHYLTRANSFERASE-RELATED"/>
    <property type="match status" value="1"/>
</dbReference>
<keyword evidence="2" id="KW-1185">Reference proteome</keyword>
<dbReference type="RefSeq" id="WP_198157229.1">
    <property type="nucleotide sequence ID" value="NZ_LZYB01000003.1"/>
</dbReference>
<dbReference type="Pfam" id="PF13489">
    <property type="entry name" value="Methyltransf_23"/>
    <property type="match status" value="1"/>
</dbReference>
<dbReference type="InterPro" id="IPR029063">
    <property type="entry name" value="SAM-dependent_MTases_sf"/>
</dbReference>
<protein>
    <submittedName>
        <fullName evidence="1">Methyltransferase type 11</fullName>
    </submittedName>
</protein>
<dbReference type="EMBL" id="LZYB01000003">
    <property type="protein sequence ID" value="OBV11144.1"/>
    <property type="molecule type" value="Genomic_DNA"/>
</dbReference>
<dbReference type="SUPFAM" id="SSF53335">
    <property type="entry name" value="S-adenosyl-L-methionine-dependent methyltransferases"/>
    <property type="match status" value="1"/>
</dbReference>
<dbReference type="Proteomes" id="UP000092484">
    <property type="component" value="Unassembled WGS sequence"/>
</dbReference>
<reference evidence="1 2" key="1">
    <citation type="submission" date="2016-06" db="EMBL/GenBank/DDBJ databases">
        <title>Genome sequence of Porphyrobacter dokdonensis DSW-74.</title>
        <authorList>
            <person name="Kim J.F."/>
            <person name="Song J.Y."/>
        </authorList>
    </citation>
    <scope>NUCLEOTIDE SEQUENCE [LARGE SCALE GENOMIC DNA]</scope>
    <source>
        <strain evidence="1 2">DSW-74</strain>
    </source>
</reference>
<evidence type="ECO:0000313" key="1">
    <source>
        <dbReference type="EMBL" id="OBV11144.1"/>
    </source>
</evidence>
<keyword evidence="1" id="KW-0489">Methyltransferase</keyword>
<dbReference type="CDD" id="cd02440">
    <property type="entry name" value="AdoMet_MTases"/>
    <property type="match status" value="1"/>
</dbReference>
<evidence type="ECO:0000313" key="2">
    <source>
        <dbReference type="Proteomes" id="UP000092484"/>
    </source>
</evidence>
<comment type="caution">
    <text evidence="1">The sequence shown here is derived from an EMBL/GenBank/DDBJ whole genome shotgun (WGS) entry which is preliminary data.</text>
</comment>
<dbReference type="Gene3D" id="3.40.50.150">
    <property type="entry name" value="Vaccinia Virus protein VP39"/>
    <property type="match status" value="1"/>
</dbReference>
<proteinExistence type="predicted"/>